<dbReference type="SUPFAM" id="SSF46955">
    <property type="entry name" value="Putative DNA-binding domain"/>
    <property type="match status" value="1"/>
</dbReference>
<keyword evidence="7 15" id="KW-0479">Metal-binding</keyword>
<feature type="binding site" evidence="15">
    <location>
        <position position="459"/>
    </location>
    <ligand>
        <name>Mg(2+)</name>
        <dbReference type="ChEBI" id="CHEBI:18420"/>
        <note>shared with alpha subunit</note>
    </ligand>
</feature>
<evidence type="ECO:0000256" key="9">
    <source>
        <dbReference type="ARBA" id="ARBA00022840"/>
    </source>
</evidence>
<dbReference type="RefSeq" id="WP_067569530.1">
    <property type="nucleotide sequence ID" value="NZ_LN999831.1"/>
</dbReference>
<dbReference type="GO" id="GO:0000049">
    <property type="term" value="F:tRNA binding"/>
    <property type="evidence" value="ECO:0007669"/>
    <property type="project" value="UniProtKB-UniRule"/>
</dbReference>
<dbReference type="CDD" id="cd02796">
    <property type="entry name" value="tRNA_bind_bactPheRS"/>
    <property type="match status" value="1"/>
</dbReference>
<keyword evidence="21" id="KW-1185">Reference proteome</keyword>
<reference evidence="21" key="1">
    <citation type="submission" date="2016-01" db="EMBL/GenBank/DDBJ databases">
        <authorList>
            <person name="Husnik F."/>
        </authorList>
    </citation>
    <scope>NUCLEOTIDE SEQUENCE [LARGE SCALE GENOMIC DNA]</scope>
</reference>
<dbReference type="GO" id="GO:0005524">
    <property type="term" value="F:ATP binding"/>
    <property type="evidence" value="ECO:0007669"/>
    <property type="project" value="UniProtKB-UniRule"/>
</dbReference>
<dbReference type="Pfam" id="PF01588">
    <property type="entry name" value="tRNA_bind"/>
    <property type="match status" value="1"/>
</dbReference>
<dbReference type="SUPFAM" id="SSF50249">
    <property type="entry name" value="Nucleic acid-binding proteins"/>
    <property type="match status" value="1"/>
</dbReference>
<dbReference type="GO" id="GO:0004826">
    <property type="term" value="F:phenylalanine-tRNA ligase activity"/>
    <property type="evidence" value="ECO:0007669"/>
    <property type="project" value="UniProtKB-UniRule"/>
</dbReference>
<dbReference type="SMART" id="SM00896">
    <property type="entry name" value="FDX-ACB"/>
    <property type="match status" value="1"/>
</dbReference>
<dbReference type="SMART" id="SM00874">
    <property type="entry name" value="B5"/>
    <property type="match status" value="1"/>
</dbReference>
<keyword evidence="12 15" id="KW-0648">Protein biosynthesis</keyword>
<evidence type="ECO:0000256" key="5">
    <source>
        <dbReference type="ARBA" id="ARBA00022555"/>
    </source>
</evidence>
<dbReference type="Pfam" id="PF03484">
    <property type="entry name" value="B5"/>
    <property type="match status" value="1"/>
</dbReference>
<evidence type="ECO:0000256" key="2">
    <source>
        <dbReference type="ARBA" id="ARBA00008653"/>
    </source>
</evidence>
<evidence type="ECO:0000256" key="6">
    <source>
        <dbReference type="ARBA" id="ARBA00022598"/>
    </source>
</evidence>
<dbReference type="InterPro" id="IPR005147">
    <property type="entry name" value="tRNA_synthase_B5-dom"/>
</dbReference>
<evidence type="ECO:0000256" key="3">
    <source>
        <dbReference type="ARBA" id="ARBA00011209"/>
    </source>
</evidence>
<feature type="domain" description="FDX-ACB" evidence="18">
    <location>
        <begin position="708"/>
        <end position="801"/>
    </location>
</feature>
<dbReference type="NCBIfam" id="TIGR00472">
    <property type="entry name" value="pheT_bact"/>
    <property type="match status" value="1"/>
</dbReference>
<name>A0A143WQM5_9ENTR</name>
<dbReference type="KEGG" id="cmik:PMARG_ME00275"/>
<dbReference type="Pfam" id="PF03147">
    <property type="entry name" value="FDX-ACB"/>
    <property type="match status" value="1"/>
</dbReference>
<feature type="binding site" evidence="15">
    <location>
        <position position="469"/>
    </location>
    <ligand>
        <name>Mg(2+)</name>
        <dbReference type="ChEBI" id="CHEBI:18420"/>
        <note>shared with alpha subunit</note>
    </ligand>
</feature>
<keyword evidence="9 15" id="KW-0067">ATP-binding</keyword>
<sequence length="808" mass="91417">MKFSEFWLREWVNPTIDSNTLADQITMIGLEVNSIEPVAKRFTGVVIGKIVECRPHINIKNNKLFINTVDIGDKILHNIVCGAKNCRTDLIVAVATRGALLPGNLNIEAKKLFNELSEGILCSFPTLGIDGNNHDIIELPADAPIGKNIRDYLQLEDNIIDINITPNRPDCLGLLGIARDISAYNRITFEPPIIHKVLPVINDKIFIYVEVTNACPRYLGRIVKNININARTPLWMKEKLRRSGYRSIDAVVDITNYVLLELGQPTHIFDFDSIEGGILVRYAQKNEQLTLVNGNNITLASDTLVIADYNKVLAIAGILGGANSSINYSSTCNIFLECAFFNPLIITSAARRYELHTNTLYHYERGVDQNLPPLAIERVTELLVAICGGQPGPVIDRTSKRSLRQSNTINLHRKKLDRLIGHFIPNNDVNDILTSIGCKVRCILATDSWKVTAPSWRFDISIEEDLIEEIARLYGYNMIPNVPVRANLKISHFSEEALQLSRVKMLLVARGYHETIIYSFVDPKKQALFHPHQVPLVLPNPISKNMSVMRLSLWTGLIDALIYNQNRQQQRIRLFESGLRFIPDNTAEMGIRQDFMLAGVITGPRFNEHWDFDKEQPLVDFYDIKGDIEAIFDITGKLDDIEFKVQQHPALHPGQSAAIYIKNEFIGFIGMIHPELEAKLNLNSRTLVFEFLWNIVAECKSHKISNISRFPTNRRDIAIVVVDNIAVTDIINECKNVIGDQLININIFDIYHGNNIKKGFKSIAISLILQNKNNTLEEEEIAAIIEKCIFSLKSKFQAYLRNETYVSN</sequence>
<dbReference type="FunFam" id="3.30.56.10:FF:000002">
    <property type="entry name" value="Phenylalanine--tRNA ligase beta subunit"/>
    <property type="match status" value="1"/>
</dbReference>
<comment type="subunit">
    <text evidence="3 15">Tetramer of two alpha and two beta subunits.</text>
</comment>
<dbReference type="Pfam" id="PF17759">
    <property type="entry name" value="tRNA_synthFbeta"/>
    <property type="match status" value="1"/>
</dbReference>
<dbReference type="GO" id="GO:0006432">
    <property type="term" value="P:phenylalanyl-tRNA aminoacylation"/>
    <property type="evidence" value="ECO:0007669"/>
    <property type="project" value="UniProtKB-UniRule"/>
</dbReference>
<proteinExistence type="inferred from homology"/>
<dbReference type="InterPro" id="IPR005146">
    <property type="entry name" value="B3/B4_tRNA-bd"/>
</dbReference>
<dbReference type="PATRIC" id="fig|1778264.3.peg.246"/>
<dbReference type="AlphaFoldDB" id="A0A143WQM5"/>
<dbReference type="InterPro" id="IPR004532">
    <property type="entry name" value="Phe-tRNA-ligase_IIc_bsu_bact"/>
</dbReference>
<evidence type="ECO:0000256" key="12">
    <source>
        <dbReference type="ARBA" id="ARBA00022917"/>
    </source>
</evidence>
<dbReference type="FunFam" id="3.30.70.380:FF:000001">
    <property type="entry name" value="Phenylalanine--tRNA ligase beta subunit"/>
    <property type="match status" value="1"/>
</dbReference>
<keyword evidence="13 15" id="KW-0030">Aminoacyl-tRNA synthetase</keyword>
<evidence type="ECO:0000256" key="15">
    <source>
        <dbReference type="HAMAP-Rule" id="MF_00283"/>
    </source>
</evidence>
<dbReference type="PROSITE" id="PS51483">
    <property type="entry name" value="B5"/>
    <property type="match status" value="1"/>
</dbReference>
<dbReference type="SMART" id="SM00873">
    <property type="entry name" value="B3_4"/>
    <property type="match status" value="1"/>
</dbReference>
<feature type="binding site" evidence="15">
    <location>
        <position position="468"/>
    </location>
    <ligand>
        <name>Mg(2+)</name>
        <dbReference type="ChEBI" id="CHEBI:18420"/>
        <note>shared with alpha subunit</note>
    </ligand>
</feature>
<dbReference type="SUPFAM" id="SSF55681">
    <property type="entry name" value="Class II aaRS and biotin synthetases"/>
    <property type="match status" value="1"/>
</dbReference>
<evidence type="ECO:0000256" key="13">
    <source>
        <dbReference type="ARBA" id="ARBA00023146"/>
    </source>
</evidence>
<keyword evidence="6 15" id="KW-0436">Ligase</keyword>
<dbReference type="SUPFAM" id="SSF54991">
    <property type="entry name" value="Anticodon-binding domain of PheRS"/>
    <property type="match status" value="1"/>
</dbReference>
<keyword evidence="10 15" id="KW-0460">Magnesium</keyword>
<evidence type="ECO:0000256" key="16">
    <source>
        <dbReference type="PROSITE-ProRule" id="PRU00209"/>
    </source>
</evidence>
<dbReference type="Proteomes" id="UP000095697">
    <property type="component" value="Chromosome I"/>
</dbReference>
<dbReference type="Pfam" id="PF03483">
    <property type="entry name" value="B3_4"/>
    <property type="match status" value="1"/>
</dbReference>
<comment type="cofactor">
    <cofactor evidence="15">
        <name>Mg(2+)</name>
        <dbReference type="ChEBI" id="CHEBI:18420"/>
    </cofactor>
    <text evidence="15">Binds 2 magnesium ions per tetramer.</text>
</comment>
<keyword evidence="5 16" id="KW-0820">tRNA-binding</keyword>
<dbReference type="OrthoDB" id="9805455at2"/>
<gene>
    <name evidence="15 20" type="primary">pheT</name>
    <name evidence="20" type="ORF">PMARG_ME00275</name>
</gene>
<feature type="domain" description="B5" evidence="19">
    <location>
        <begin position="404"/>
        <end position="481"/>
    </location>
</feature>
<evidence type="ECO:0000256" key="14">
    <source>
        <dbReference type="ARBA" id="ARBA00049255"/>
    </source>
</evidence>
<dbReference type="InterPro" id="IPR033714">
    <property type="entry name" value="tRNA_bind_bactPheRS"/>
</dbReference>
<dbReference type="Gene3D" id="3.30.930.10">
    <property type="entry name" value="Bira Bifunctional Protein, Domain 2"/>
    <property type="match status" value="1"/>
</dbReference>
<dbReference type="FunFam" id="3.30.930.10:FF:000022">
    <property type="entry name" value="Phenylalanine--tRNA ligase beta subunit"/>
    <property type="match status" value="1"/>
</dbReference>
<dbReference type="InterPro" id="IPR009061">
    <property type="entry name" value="DNA-bd_dom_put_sf"/>
</dbReference>
<evidence type="ECO:0000259" key="19">
    <source>
        <dbReference type="PROSITE" id="PS51483"/>
    </source>
</evidence>
<dbReference type="PANTHER" id="PTHR10947">
    <property type="entry name" value="PHENYLALANYL-TRNA SYNTHETASE BETA CHAIN AND LEUCINE-RICH REPEAT-CONTAINING PROTEIN 47"/>
    <property type="match status" value="1"/>
</dbReference>
<protein>
    <recommendedName>
        <fullName evidence="15">Phenylalanine--tRNA ligase beta subunit</fullName>
        <ecNumber evidence="15">6.1.1.20</ecNumber>
    </recommendedName>
    <alternativeName>
        <fullName evidence="15">Phenylalanyl-tRNA synthetase beta subunit</fullName>
        <shortName evidence="15">PheRS</shortName>
    </alternativeName>
</protein>
<dbReference type="PROSITE" id="PS51447">
    <property type="entry name" value="FDX_ACB"/>
    <property type="match status" value="1"/>
</dbReference>
<dbReference type="InterPro" id="IPR045864">
    <property type="entry name" value="aa-tRNA-synth_II/BPL/LPL"/>
</dbReference>
<dbReference type="GO" id="GO:0000287">
    <property type="term" value="F:magnesium ion binding"/>
    <property type="evidence" value="ECO:0007669"/>
    <property type="project" value="UniProtKB-UniRule"/>
</dbReference>
<dbReference type="Gene3D" id="2.40.50.140">
    <property type="entry name" value="Nucleic acid-binding proteins"/>
    <property type="match status" value="1"/>
</dbReference>
<evidence type="ECO:0000256" key="7">
    <source>
        <dbReference type="ARBA" id="ARBA00022723"/>
    </source>
</evidence>
<keyword evidence="11 16" id="KW-0694">RNA-binding</keyword>
<dbReference type="STRING" id="1778264.PMARG_ME00275"/>
<keyword evidence="8 15" id="KW-0547">Nucleotide-binding</keyword>
<dbReference type="EC" id="6.1.1.20" evidence="15"/>
<evidence type="ECO:0000313" key="20">
    <source>
        <dbReference type="EMBL" id="CUX96010.1"/>
    </source>
</evidence>
<dbReference type="PANTHER" id="PTHR10947:SF0">
    <property type="entry name" value="PHENYLALANINE--TRNA LIGASE BETA SUBUNIT"/>
    <property type="match status" value="1"/>
</dbReference>
<dbReference type="PROSITE" id="PS50886">
    <property type="entry name" value="TRBD"/>
    <property type="match status" value="1"/>
</dbReference>
<accession>A0A143WQM5</accession>
<dbReference type="InterPro" id="IPR036690">
    <property type="entry name" value="Fdx_antiC-bd_sf"/>
</dbReference>
<evidence type="ECO:0000313" key="21">
    <source>
        <dbReference type="Proteomes" id="UP000095697"/>
    </source>
</evidence>
<dbReference type="Gene3D" id="3.30.56.10">
    <property type="match status" value="2"/>
</dbReference>
<dbReference type="EMBL" id="LN999831">
    <property type="protein sequence ID" value="CUX96010.1"/>
    <property type="molecule type" value="Genomic_DNA"/>
</dbReference>
<comment type="subcellular location">
    <subcellularLocation>
        <location evidence="1 15">Cytoplasm</location>
    </subcellularLocation>
</comment>
<evidence type="ECO:0000256" key="11">
    <source>
        <dbReference type="ARBA" id="ARBA00022884"/>
    </source>
</evidence>
<keyword evidence="4 15" id="KW-0963">Cytoplasm</keyword>
<dbReference type="InterPro" id="IPR005121">
    <property type="entry name" value="Fdx_antiC-bd"/>
</dbReference>
<dbReference type="HAMAP" id="MF_00283">
    <property type="entry name" value="Phe_tRNA_synth_beta1"/>
    <property type="match status" value="1"/>
</dbReference>
<evidence type="ECO:0000256" key="1">
    <source>
        <dbReference type="ARBA" id="ARBA00004496"/>
    </source>
</evidence>
<dbReference type="SUPFAM" id="SSF56037">
    <property type="entry name" value="PheT/TilS domain"/>
    <property type="match status" value="1"/>
</dbReference>
<evidence type="ECO:0000256" key="10">
    <source>
        <dbReference type="ARBA" id="ARBA00022842"/>
    </source>
</evidence>
<organism evidence="20 21">
    <name type="scientific">Candidatus Mikella endobia</name>
    <dbReference type="NCBI Taxonomy" id="1778264"/>
    <lineage>
        <taxon>Bacteria</taxon>
        <taxon>Pseudomonadati</taxon>
        <taxon>Pseudomonadota</taxon>
        <taxon>Gammaproteobacteria</taxon>
        <taxon>Enterobacterales</taxon>
        <taxon>Enterobacteriaceae</taxon>
        <taxon>Candidatus Mikella</taxon>
    </lineage>
</organism>
<dbReference type="GO" id="GO:0009328">
    <property type="term" value="C:phenylalanine-tRNA ligase complex"/>
    <property type="evidence" value="ECO:0007669"/>
    <property type="project" value="TreeGrafter"/>
</dbReference>
<dbReference type="InterPro" id="IPR002547">
    <property type="entry name" value="tRNA-bd_dom"/>
</dbReference>
<dbReference type="Gene3D" id="3.50.40.10">
    <property type="entry name" value="Phenylalanyl-trna Synthetase, Chain B, domain 3"/>
    <property type="match status" value="1"/>
</dbReference>
<comment type="similarity">
    <text evidence="2 15">Belongs to the phenylalanyl-tRNA synthetase beta subunit family. Type 1 subfamily.</text>
</comment>
<evidence type="ECO:0000259" key="18">
    <source>
        <dbReference type="PROSITE" id="PS51447"/>
    </source>
</evidence>
<dbReference type="Gene3D" id="3.30.70.380">
    <property type="entry name" value="Ferrodoxin-fold anticodon-binding domain"/>
    <property type="match status" value="1"/>
</dbReference>
<dbReference type="InterPro" id="IPR045060">
    <property type="entry name" value="Phe-tRNA-ligase_IIc_bsu"/>
</dbReference>
<feature type="binding site" evidence="15">
    <location>
        <position position="465"/>
    </location>
    <ligand>
        <name>Mg(2+)</name>
        <dbReference type="ChEBI" id="CHEBI:18420"/>
        <note>shared with alpha subunit</note>
    </ligand>
</feature>
<evidence type="ECO:0000259" key="17">
    <source>
        <dbReference type="PROSITE" id="PS50886"/>
    </source>
</evidence>
<evidence type="ECO:0000256" key="4">
    <source>
        <dbReference type="ARBA" id="ARBA00022490"/>
    </source>
</evidence>
<dbReference type="CDD" id="cd00769">
    <property type="entry name" value="PheRS_beta_core"/>
    <property type="match status" value="1"/>
</dbReference>
<feature type="domain" description="TRNA-binding" evidence="17">
    <location>
        <begin position="39"/>
        <end position="150"/>
    </location>
</feature>
<evidence type="ECO:0000256" key="8">
    <source>
        <dbReference type="ARBA" id="ARBA00022741"/>
    </source>
</evidence>
<dbReference type="InterPro" id="IPR041616">
    <property type="entry name" value="PheRS_beta_core"/>
</dbReference>
<comment type="catalytic activity">
    <reaction evidence="14 15">
        <text>tRNA(Phe) + L-phenylalanine + ATP = L-phenylalanyl-tRNA(Phe) + AMP + diphosphate + H(+)</text>
        <dbReference type="Rhea" id="RHEA:19413"/>
        <dbReference type="Rhea" id="RHEA-COMP:9668"/>
        <dbReference type="Rhea" id="RHEA-COMP:9699"/>
        <dbReference type="ChEBI" id="CHEBI:15378"/>
        <dbReference type="ChEBI" id="CHEBI:30616"/>
        <dbReference type="ChEBI" id="CHEBI:33019"/>
        <dbReference type="ChEBI" id="CHEBI:58095"/>
        <dbReference type="ChEBI" id="CHEBI:78442"/>
        <dbReference type="ChEBI" id="CHEBI:78531"/>
        <dbReference type="ChEBI" id="CHEBI:456215"/>
        <dbReference type="EC" id="6.1.1.20"/>
    </reaction>
</comment>
<dbReference type="InterPro" id="IPR020825">
    <property type="entry name" value="Phe-tRNA_synthase-like_B3/B4"/>
</dbReference>
<dbReference type="InterPro" id="IPR012340">
    <property type="entry name" value="NA-bd_OB-fold"/>
</dbReference>